<comment type="caution">
    <text evidence="1">The sequence shown here is derived from an EMBL/GenBank/DDBJ whole genome shotgun (WGS) entry which is preliminary data.</text>
</comment>
<dbReference type="EMBL" id="MFFM01000039">
    <property type="protein sequence ID" value="OGF10332.1"/>
    <property type="molecule type" value="Genomic_DNA"/>
</dbReference>
<evidence type="ECO:0000313" key="2">
    <source>
        <dbReference type="Proteomes" id="UP000177230"/>
    </source>
</evidence>
<name>A0A1F5R788_9BACT</name>
<reference evidence="1 2" key="1">
    <citation type="journal article" date="2016" name="Nat. Commun.">
        <title>Thousands of microbial genomes shed light on interconnected biogeochemical processes in an aquifer system.</title>
        <authorList>
            <person name="Anantharaman K."/>
            <person name="Brown C.T."/>
            <person name="Hug L.A."/>
            <person name="Sharon I."/>
            <person name="Castelle C.J."/>
            <person name="Probst A.J."/>
            <person name="Thomas B.C."/>
            <person name="Singh A."/>
            <person name="Wilkins M.J."/>
            <person name="Karaoz U."/>
            <person name="Brodie E.L."/>
            <person name="Williams K.H."/>
            <person name="Hubbard S.S."/>
            <person name="Banfield J.F."/>
        </authorList>
    </citation>
    <scope>NUCLEOTIDE SEQUENCE [LARGE SCALE GENOMIC DNA]</scope>
</reference>
<organism evidence="1 2">
    <name type="scientific">Candidatus Edwardsbacteria bacterium GWF2_54_11</name>
    <dbReference type="NCBI Taxonomy" id="1817851"/>
    <lineage>
        <taxon>Bacteria</taxon>
        <taxon>Candidatus Edwardsiibacteriota</taxon>
    </lineage>
</organism>
<dbReference type="AlphaFoldDB" id="A0A1F5R788"/>
<sequence length="165" mass="18953">MPDASDKVRNFMEKMFRIVPGYGGYAEKESRRNTDKLLRLHLAGQLDGVKSAFDRFISDMTKQKGHLELMSDASSVTKLLEKVIDRLKYAEYGYSGFFDSPKVLEPQLDALYQFDIDLSQSIMDLKNKVAQIKPDSSILKALLEDLRRFDDRLNARHEAITESQK</sequence>
<dbReference type="Proteomes" id="UP000177230">
    <property type="component" value="Unassembled WGS sequence"/>
</dbReference>
<evidence type="ECO:0000313" key="1">
    <source>
        <dbReference type="EMBL" id="OGF10332.1"/>
    </source>
</evidence>
<gene>
    <name evidence="1" type="ORF">A2024_02260</name>
</gene>
<proteinExistence type="predicted"/>
<accession>A0A1F5R788</accession>
<protein>
    <submittedName>
        <fullName evidence="1">Uncharacterized protein</fullName>
    </submittedName>
</protein>